<gene>
    <name evidence="3" type="ORF">MICPUCDRAFT_54131</name>
</gene>
<evidence type="ECO:0000313" key="3">
    <source>
        <dbReference type="EMBL" id="EEH51727.1"/>
    </source>
</evidence>
<dbReference type="RefSeq" id="XP_003064105.1">
    <property type="nucleotide sequence ID" value="XM_003064059.1"/>
</dbReference>
<dbReference type="PANTHER" id="PTHR43788:SF8">
    <property type="entry name" value="DNA-BINDING PROTEIN SMUBP-2"/>
    <property type="match status" value="1"/>
</dbReference>
<dbReference type="STRING" id="564608.C1N8L2"/>
<dbReference type="PANTHER" id="PTHR43788">
    <property type="entry name" value="DNA2/NAM7 HELICASE FAMILY MEMBER"/>
    <property type="match status" value="1"/>
</dbReference>
<dbReference type="SUPFAM" id="SSF52540">
    <property type="entry name" value="P-loop containing nucleoside triphosphate hydrolases"/>
    <property type="match status" value="1"/>
</dbReference>
<organism evidence="4">
    <name type="scientific">Micromonas pusilla (strain CCMP1545)</name>
    <name type="common">Picoplanktonic green alga</name>
    <dbReference type="NCBI Taxonomy" id="564608"/>
    <lineage>
        <taxon>Eukaryota</taxon>
        <taxon>Viridiplantae</taxon>
        <taxon>Chlorophyta</taxon>
        <taxon>Mamiellophyceae</taxon>
        <taxon>Mamiellales</taxon>
        <taxon>Mamiellaceae</taxon>
        <taxon>Micromonas</taxon>
    </lineage>
</organism>
<sequence>MALSEGPRGPALKAKPAGDGKLNLVSGDGGGDDPSLMHHLLKIGGQLHVVTSQSGGERNAETGEKAPTLLTLKPKLGPFSGQIRTFGYVGAFVAELAALNELAQREQRGHAASPVLRAVMRPTEHVPGSWGPAPLPEEDFALISGEGAPKANASQKNAVCALSAALEKIQGPPGTGKSTTIYHVVTQRVPKGERVLVTCSRNVAVESIAQKLKGAFSLHWSPYDRVRVVNADP</sequence>
<dbReference type="Gene3D" id="3.40.50.300">
    <property type="entry name" value="P-loop containing nucleotide triphosphate hydrolases"/>
    <property type="match status" value="1"/>
</dbReference>
<feature type="region of interest" description="Disordered" evidence="1">
    <location>
        <begin position="1"/>
        <end position="20"/>
    </location>
</feature>
<dbReference type="eggNOG" id="ENOG502SXEH">
    <property type="taxonomic scope" value="Eukaryota"/>
</dbReference>
<accession>C1N8L2</accession>
<evidence type="ECO:0000259" key="2">
    <source>
        <dbReference type="Pfam" id="PF13086"/>
    </source>
</evidence>
<dbReference type="AlphaFoldDB" id="C1N8L2"/>
<dbReference type="Pfam" id="PF13086">
    <property type="entry name" value="AAA_11"/>
    <property type="match status" value="1"/>
</dbReference>
<dbReference type="InterPro" id="IPR041677">
    <property type="entry name" value="DNA2/NAM7_AAA_11"/>
</dbReference>
<evidence type="ECO:0000313" key="4">
    <source>
        <dbReference type="Proteomes" id="UP000001876"/>
    </source>
</evidence>
<proteinExistence type="predicted"/>
<dbReference type="InterPro" id="IPR050534">
    <property type="entry name" value="Coronavir_polyprotein_1ab"/>
</dbReference>
<feature type="domain" description="DNA2/NAM7 helicase helicase" evidence="2">
    <location>
        <begin position="151"/>
        <end position="214"/>
    </location>
</feature>
<name>C1N8L2_MICPC</name>
<protein>
    <submittedName>
        <fullName evidence="3">Predicted protein</fullName>
    </submittedName>
</protein>
<dbReference type="GeneID" id="9689546"/>
<reference evidence="3 4" key="1">
    <citation type="journal article" date="2009" name="Science">
        <title>Green evolution and dynamic adaptations revealed by genomes of the marine picoeukaryotes Micromonas.</title>
        <authorList>
            <person name="Worden A.Z."/>
            <person name="Lee J.H."/>
            <person name="Mock T."/>
            <person name="Rouze P."/>
            <person name="Simmons M.P."/>
            <person name="Aerts A.L."/>
            <person name="Allen A.E."/>
            <person name="Cuvelier M.L."/>
            <person name="Derelle E."/>
            <person name="Everett M.V."/>
            <person name="Foulon E."/>
            <person name="Grimwood J."/>
            <person name="Gundlach H."/>
            <person name="Henrissat B."/>
            <person name="Napoli C."/>
            <person name="McDonald S.M."/>
            <person name="Parker M.S."/>
            <person name="Rombauts S."/>
            <person name="Salamov A."/>
            <person name="Von Dassow P."/>
            <person name="Badger J.H."/>
            <person name="Coutinho P.M."/>
            <person name="Demir E."/>
            <person name="Dubchak I."/>
            <person name="Gentemann C."/>
            <person name="Eikrem W."/>
            <person name="Gready J.E."/>
            <person name="John U."/>
            <person name="Lanier W."/>
            <person name="Lindquist E.A."/>
            <person name="Lucas S."/>
            <person name="Mayer K.F."/>
            <person name="Moreau H."/>
            <person name="Not F."/>
            <person name="Otillar R."/>
            <person name="Panaud O."/>
            <person name="Pangilinan J."/>
            <person name="Paulsen I."/>
            <person name="Piegu B."/>
            <person name="Poliakov A."/>
            <person name="Robbens S."/>
            <person name="Schmutz J."/>
            <person name="Toulza E."/>
            <person name="Wyss T."/>
            <person name="Zelensky A."/>
            <person name="Zhou K."/>
            <person name="Armbrust E.V."/>
            <person name="Bhattacharya D."/>
            <person name="Goodenough U.W."/>
            <person name="Van de Peer Y."/>
            <person name="Grigoriev I.V."/>
        </authorList>
    </citation>
    <scope>NUCLEOTIDE SEQUENCE [LARGE SCALE GENOMIC DNA]</scope>
    <source>
        <strain evidence="3 4">CCMP1545</strain>
    </source>
</reference>
<evidence type="ECO:0000256" key="1">
    <source>
        <dbReference type="SAM" id="MobiDB-lite"/>
    </source>
</evidence>
<dbReference type="EMBL" id="GG663750">
    <property type="protein sequence ID" value="EEH51727.1"/>
    <property type="molecule type" value="Genomic_DNA"/>
</dbReference>
<dbReference type="KEGG" id="mpp:MICPUCDRAFT_54131"/>
<dbReference type="Proteomes" id="UP000001876">
    <property type="component" value="Unassembled WGS sequence"/>
</dbReference>
<dbReference type="GO" id="GO:0043139">
    <property type="term" value="F:5'-3' DNA helicase activity"/>
    <property type="evidence" value="ECO:0007669"/>
    <property type="project" value="TreeGrafter"/>
</dbReference>
<dbReference type="InterPro" id="IPR027417">
    <property type="entry name" value="P-loop_NTPase"/>
</dbReference>
<dbReference type="OrthoDB" id="413402at2759"/>
<keyword evidence="4" id="KW-1185">Reference proteome</keyword>